<feature type="domain" description="Phospholipid/glycerol acyltransferase" evidence="3">
    <location>
        <begin position="34"/>
        <end position="144"/>
    </location>
</feature>
<gene>
    <name evidence="4" type="ORF">ACFPOG_07310</name>
</gene>
<reference evidence="5" key="1">
    <citation type="journal article" date="2019" name="Int. J. Syst. Evol. Microbiol.">
        <title>The Global Catalogue of Microorganisms (GCM) 10K type strain sequencing project: providing services to taxonomists for standard genome sequencing and annotation.</title>
        <authorList>
            <consortium name="The Broad Institute Genomics Platform"/>
            <consortium name="The Broad Institute Genome Sequencing Center for Infectious Disease"/>
            <person name="Wu L."/>
            <person name="Ma J."/>
        </authorList>
    </citation>
    <scope>NUCLEOTIDE SEQUENCE [LARGE SCALE GENOMIC DNA]</scope>
    <source>
        <strain evidence="5">KACC 11904</strain>
    </source>
</reference>
<accession>A0ABW0K438</accession>
<evidence type="ECO:0000313" key="4">
    <source>
        <dbReference type="EMBL" id="MFC5448063.1"/>
    </source>
</evidence>
<dbReference type="RefSeq" id="WP_270881261.1">
    <property type="nucleotide sequence ID" value="NZ_JAQFVF010000048.1"/>
</dbReference>
<protein>
    <submittedName>
        <fullName evidence="4">Lysophospholipid acyltransferase family protein</fullName>
    </submittedName>
</protein>
<comment type="caution">
    <text evidence="4">The sequence shown here is derived from an EMBL/GenBank/DDBJ whole genome shotgun (WGS) entry which is preliminary data.</text>
</comment>
<dbReference type="Pfam" id="PF01553">
    <property type="entry name" value="Acyltransferase"/>
    <property type="match status" value="1"/>
</dbReference>
<dbReference type="Proteomes" id="UP001596044">
    <property type="component" value="Unassembled WGS sequence"/>
</dbReference>
<dbReference type="PANTHER" id="PTHR10434:SF11">
    <property type="entry name" value="1-ACYL-SN-GLYCEROL-3-PHOSPHATE ACYLTRANSFERASE"/>
    <property type="match status" value="1"/>
</dbReference>
<keyword evidence="1" id="KW-0808">Transferase</keyword>
<dbReference type="InterPro" id="IPR002123">
    <property type="entry name" value="Plipid/glycerol_acylTrfase"/>
</dbReference>
<dbReference type="PANTHER" id="PTHR10434">
    <property type="entry name" value="1-ACYL-SN-GLYCEROL-3-PHOSPHATE ACYLTRANSFERASE"/>
    <property type="match status" value="1"/>
</dbReference>
<evidence type="ECO:0000259" key="3">
    <source>
        <dbReference type="SMART" id="SM00563"/>
    </source>
</evidence>
<evidence type="ECO:0000256" key="2">
    <source>
        <dbReference type="ARBA" id="ARBA00023315"/>
    </source>
</evidence>
<keyword evidence="2 4" id="KW-0012">Acyltransferase</keyword>
<sequence>MLYLIGRGLFRIIFAVCFRLQAFGRENVPAEGAVVLCCNHISLWDPPLLGSPLERKVHFMAKAELFDIPILGSAIAKVGAFPVKRGGVSKESIRLAIQLLRDGKMMGVFPEGSRSNAGGMGKKGAASLALKAGAAVVPVAIVGHYKLFRKMKIVYGKPMDLSAYTSGSSEDLELATEAIMNEIRSLHASYSKD</sequence>
<keyword evidence="5" id="KW-1185">Reference proteome</keyword>
<dbReference type="GO" id="GO:0016746">
    <property type="term" value="F:acyltransferase activity"/>
    <property type="evidence" value="ECO:0007669"/>
    <property type="project" value="UniProtKB-KW"/>
</dbReference>
<name>A0ABW0K438_9BACL</name>
<evidence type="ECO:0000256" key="1">
    <source>
        <dbReference type="ARBA" id="ARBA00022679"/>
    </source>
</evidence>
<organism evidence="4 5">
    <name type="scientific">Paenibacillus aestuarii</name>
    <dbReference type="NCBI Taxonomy" id="516965"/>
    <lineage>
        <taxon>Bacteria</taxon>
        <taxon>Bacillati</taxon>
        <taxon>Bacillota</taxon>
        <taxon>Bacilli</taxon>
        <taxon>Bacillales</taxon>
        <taxon>Paenibacillaceae</taxon>
        <taxon>Paenibacillus</taxon>
    </lineage>
</organism>
<proteinExistence type="predicted"/>
<dbReference type="EMBL" id="JBHSMJ010000009">
    <property type="protein sequence ID" value="MFC5448063.1"/>
    <property type="molecule type" value="Genomic_DNA"/>
</dbReference>
<dbReference type="CDD" id="cd07989">
    <property type="entry name" value="LPLAT_AGPAT-like"/>
    <property type="match status" value="1"/>
</dbReference>
<dbReference type="SUPFAM" id="SSF69593">
    <property type="entry name" value="Glycerol-3-phosphate (1)-acyltransferase"/>
    <property type="match status" value="1"/>
</dbReference>
<evidence type="ECO:0000313" key="5">
    <source>
        <dbReference type="Proteomes" id="UP001596044"/>
    </source>
</evidence>
<dbReference type="SMART" id="SM00563">
    <property type="entry name" value="PlsC"/>
    <property type="match status" value="1"/>
</dbReference>